<dbReference type="GO" id="GO:0006629">
    <property type="term" value="P:lipid metabolic process"/>
    <property type="evidence" value="ECO:0007669"/>
    <property type="project" value="InterPro"/>
</dbReference>
<dbReference type="GO" id="GO:0016717">
    <property type="term" value="F:oxidoreductase activity, acting on paired donors, with oxidation of a pair of donors resulting in the reduction of molecular oxygen to two molecules of water"/>
    <property type="evidence" value="ECO:0007669"/>
    <property type="project" value="TreeGrafter"/>
</dbReference>
<feature type="domain" description="Fatty acid desaturase" evidence="2">
    <location>
        <begin position="99"/>
        <end position="363"/>
    </location>
</feature>
<name>A0A2U1EBG9_9PSEU</name>
<organism evidence="3 4">
    <name type="scientific">Actinomycetospora cinnamomea</name>
    <dbReference type="NCBI Taxonomy" id="663609"/>
    <lineage>
        <taxon>Bacteria</taxon>
        <taxon>Bacillati</taxon>
        <taxon>Actinomycetota</taxon>
        <taxon>Actinomycetes</taxon>
        <taxon>Pseudonocardiales</taxon>
        <taxon>Pseudonocardiaceae</taxon>
        <taxon>Actinomycetospora</taxon>
    </lineage>
</organism>
<accession>A0A2U1EBG9</accession>
<dbReference type="OrthoDB" id="104711at2"/>
<proteinExistence type="predicted"/>
<evidence type="ECO:0000259" key="2">
    <source>
        <dbReference type="Pfam" id="PF00487"/>
    </source>
</evidence>
<dbReference type="Proteomes" id="UP000245639">
    <property type="component" value="Unassembled WGS sequence"/>
</dbReference>
<keyword evidence="4" id="KW-1185">Reference proteome</keyword>
<dbReference type="GO" id="GO:0016020">
    <property type="term" value="C:membrane"/>
    <property type="evidence" value="ECO:0007669"/>
    <property type="project" value="TreeGrafter"/>
</dbReference>
<gene>
    <name evidence="3" type="ORF">C8D89_12533</name>
</gene>
<dbReference type="EMBL" id="QEKW01000025">
    <property type="protein sequence ID" value="PVY97291.1"/>
    <property type="molecule type" value="Genomic_DNA"/>
</dbReference>
<dbReference type="Pfam" id="PF00487">
    <property type="entry name" value="FA_desaturase"/>
    <property type="match status" value="1"/>
</dbReference>
<evidence type="ECO:0000313" key="3">
    <source>
        <dbReference type="EMBL" id="PVY97291.1"/>
    </source>
</evidence>
<feature type="region of interest" description="Disordered" evidence="1">
    <location>
        <begin position="15"/>
        <end position="38"/>
    </location>
</feature>
<reference evidence="3 4" key="1">
    <citation type="submission" date="2018-04" db="EMBL/GenBank/DDBJ databases">
        <title>Genomic Encyclopedia of Type Strains, Phase IV (KMG-IV): sequencing the most valuable type-strain genomes for metagenomic binning, comparative biology and taxonomic classification.</title>
        <authorList>
            <person name="Goeker M."/>
        </authorList>
    </citation>
    <scope>NUCLEOTIDE SEQUENCE [LARGE SCALE GENOMIC DNA]</scope>
    <source>
        <strain evidence="3 4">DSM 45771</strain>
    </source>
</reference>
<dbReference type="CDD" id="cd03506">
    <property type="entry name" value="Delta6-FADS-like"/>
    <property type="match status" value="1"/>
</dbReference>
<dbReference type="PANTHER" id="PTHR19353:SF84">
    <property type="entry name" value="ACYL-COA DELTA-9-DESATURASE, DESB"/>
    <property type="match status" value="1"/>
</dbReference>
<comment type="caution">
    <text evidence="3">The sequence shown here is derived from an EMBL/GenBank/DDBJ whole genome shotgun (WGS) entry which is preliminary data.</text>
</comment>
<dbReference type="AlphaFoldDB" id="A0A2U1EBG9"/>
<evidence type="ECO:0000313" key="4">
    <source>
        <dbReference type="Proteomes" id="UP000245639"/>
    </source>
</evidence>
<sequence length="421" mass="47259">MTVLETIPEHITRINDAKTPTGPGRPGASTAHITPSTEHLSAEDIERLGVELQAIRERVMSSLGDEDAAYIRRVIRTQRGLEVAGRVLLLGALFPPAFLAGTASLALAKILENMEIGHNVLHGQWDWMRDPEIHSTNWEWDFVSTAASWQQTHNYLHHTYTNVRGKDRDIGYNVLRVDPDQPWHPAYLFQTLTNAGLAMIFEWGIAAFDLELDQIQRGEATWKDKLPELKKMGRKAGKQALKDFVVFPALSGPSFVPAAVGGLLANVIRNVWSHAVIFCGHFPVEVETFSEERLENESQAEWYVRQMLGSANIEGSVLLHIMTGNLSHQIEHHLFPDMPSRRYRTIAPEIRDLCRRYGLPYHAGPMWKQYGGVLAKIARLSFPGGHTPVEKRRRRALPAGRFAATALRRVRDGLTRTPAAA</sequence>
<dbReference type="PANTHER" id="PTHR19353">
    <property type="entry name" value="FATTY ACID DESATURASE 2"/>
    <property type="match status" value="1"/>
</dbReference>
<dbReference type="InterPro" id="IPR005804">
    <property type="entry name" value="FA_desaturase_dom"/>
</dbReference>
<protein>
    <submittedName>
        <fullName evidence="3">Linoleoyl-CoA desaturase</fullName>
    </submittedName>
</protein>
<evidence type="ECO:0000256" key="1">
    <source>
        <dbReference type="SAM" id="MobiDB-lite"/>
    </source>
</evidence>
<dbReference type="InterPro" id="IPR012171">
    <property type="entry name" value="Fatty_acid_desaturase"/>
</dbReference>